<feature type="compositionally biased region" description="Low complexity" evidence="5">
    <location>
        <begin position="181"/>
        <end position="192"/>
    </location>
</feature>
<dbReference type="InterPro" id="IPR024864">
    <property type="entry name" value="Nup54/Nup57/Nup44"/>
</dbReference>
<gene>
    <name evidence="7" type="ORF">BDP27DRAFT_1388308</name>
</gene>
<dbReference type="GO" id="GO:0036228">
    <property type="term" value="P:protein localization to nuclear inner membrane"/>
    <property type="evidence" value="ECO:0007669"/>
    <property type="project" value="TreeGrafter"/>
</dbReference>
<dbReference type="Proteomes" id="UP000772434">
    <property type="component" value="Unassembled WGS sequence"/>
</dbReference>
<evidence type="ECO:0000313" key="8">
    <source>
        <dbReference type="Proteomes" id="UP000772434"/>
    </source>
</evidence>
<evidence type="ECO:0000256" key="3">
    <source>
        <dbReference type="ARBA" id="ARBA00023132"/>
    </source>
</evidence>
<feature type="region of interest" description="Disordered" evidence="5">
    <location>
        <begin position="124"/>
        <end position="212"/>
    </location>
</feature>
<dbReference type="Pfam" id="PF13634">
    <property type="entry name" value="Nucleoporin_FG"/>
    <property type="match status" value="2"/>
</dbReference>
<evidence type="ECO:0000256" key="4">
    <source>
        <dbReference type="ARBA" id="ARBA00023242"/>
    </source>
</evidence>
<keyword evidence="3" id="KW-0811">Translocation</keyword>
<feature type="region of interest" description="Disordered" evidence="5">
    <location>
        <begin position="24"/>
        <end position="91"/>
    </location>
</feature>
<dbReference type="PANTHER" id="PTHR13000:SF0">
    <property type="entry name" value="NUCLEOPORIN P54"/>
    <property type="match status" value="1"/>
</dbReference>
<keyword evidence="3" id="KW-0509">mRNA transport</keyword>
<comment type="subcellular location">
    <subcellularLocation>
        <location evidence="1">Nucleus</location>
        <location evidence="1">Nuclear pore complex</location>
    </subcellularLocation>
</comment>
<keyword evidence="2" id="KW-0813">Transport</keyword>
<dbReference type="GO" id="GO:0006607">
    <property type="term" value="P:NLS-bearing protein import into nucleus"/>
    <property type="evidence" value="ECO:0007669"/>
    <property type="project" value="TreeGrafter"/>
</dbReference>
<keyword evidence="8" id="KW-1185">Reference proteome</keyword>
<reference evidence="7" key="1">
    <citation type="submission" date="2020-11" db="EMBL/GenBank/DDBJ databases">
        <authorList>
            <consortium name="DOE Joint Genome Institute"/>
            <person name="Ahrendt S."/>
            <person name="Riley R."/>
            <person name="Andreopoulos W."/>
            <person name="Labutti K."/>
            <person name="Pangilinan J."/>
            <person name="Ruiz-Duenas F.J."/>
            <person name="Barrasa J.M."/>
            <person name="Sanchez-Garcia M."/>
            <person name="Camarero S."/>
            <person name="Miyauchi S."/>
            <person name="Serrano A."/>
            <person name="Linde D."/>
            <person name="Babiker R."/>
            <person name="Drula E."/>
            <person name="Ayuso-Fernandez I."/>
            <person name="Pacheco R."/>
            <person name="Padilla G."/>
            <person name="Ferreira P."/>
            <person name="Barriuso J."/>
            <person name="Kellner H."/>
            <person name="Castanera R."/>
            <person name="Alfaro M."/>
            <person name="Ramirez L."/>
            <person name="Pisabarro A.G."/>
            <person name="Kuo A."/>
            <person name="Tritt A."/>
            <person name="Lipzen A."/>
            <person name="He G."/>
            <person name="Yan M."/>
            <person name="Ng V."/>
            <person name="Cullen D."/>
            <person name="Martin F."/>
            <person name="Rosso M.-N."/>
            <person name="Henrissat B."/>
            <person name="Hibbett D."/>
            <person name="Martinez A.T."/>
            <person name="Grigoriev I.V."/>
        </authorList>
    </citation>
    <scope>NUCLEOTIDE SEQUENCE</scope>
    <source>
        <strain evidence="7">AH 40177</strain>
    </source>
</reference>
<dbReference type="Gene3D" id="1.20.5.170">
    <property type="match status" value="1"/>
</dbReference>
<dbReference type="PANTHER" id="PTHR13000">
    <property type="entry name" value="NUCLEOPORIN P54"/>
    <property type="match status" value="1"/>
</dbReference>
<keyword evidence="3" id="KW-0906">Nuclear pore complex</keyword>
<sequence length="547" mass="56646">MSLFGSTNAGNNIFGSANTNNGTPAANQSAGGSLFGSFGTQSTNNANTQQPGTSLFGSTNTNTNTQQPLGGSSLFAGSNTNTTSSGANPSLFGSNTGNSLFAKPATNTGTGLFGSTNTVSGTNPLLSSTTAQPAAGNAGFFATPPGGQQQQQNVNQPKPGLFGAPNPLFGGASTNTNPLFGGSATTGQSGTGSLFGSTNSAPATNTTGSTLGGSSIFGGNNTLGTSTLGMSALGKPAGGLVSSTLGTQSQSADAQLQFSRLQEKIEAIVGAWNAQNPATCRFQHYFYNIVEPSQVNLYGRPPNAVNDALWHKAMRENPDSTCLVPVLAIGFDDLRGRVDAQASQSAGHKEKLLELQKKLQTLSTNHSTLTVPRLQRYSALQTQLTHRLLKLVQHLHLLIPSVRSSAINENEETLRGTLEEVVSEVGVSGNSRSNNEVLSKGRLKSKLGELWAVIGALKAREQSLNATIGGNGEWKVVDEDGLARIAQILSEQQAGLAHLTKILSKDLKDLAVIMGTAGVGEDLDESVLGSSRDNPMRGSTLRLSALR</sequence>
<feature type="region of interest" description="Disordered" evidence="5">
    <location>
        <begin position="524"/>
        <end position="547"/>
    </location>
</feature>
<comment type="caution">
    <text evidence="7">The sequence shown here is derived from an EMBL/GenBank/DDBJ whole genome shotgun (WGS) entry which is preliminary data.</text>
</comment>
<keyword evidence="4" id="KW-0539">Nucleus</keyword>
<evidence type="ECO:0000256" key="5">
    <source>
        <dbReference type="SAM" id="MobiDB-lite"/>
    </source>
</evidence>
<dbReference type="GO" id="GO:0006999">
    <property type="term" value="P:nuclear pore organization"/>
    <property type="evidence" value="ECO:0007669"/>
    <property type="project" value="TreeGrafter"/>
</dbReference>
<name>A0A9P5UGH6_9AGAR</name>
<feature type="compositionally biased region" description="Polar residues" evidence="5">
    <location>
        <begin position="194"/>
        <end position="205"/>
    </location>
</feature>
<dbReference type="EMBL" id="JADNRY010000001">
    <property type="protein sequence ID" value="KAF9078454.1"/>
    <property type="molecule type" value="Genomic_DNA"/>
</dbReference>
<evidence type="ECO:0000256" key="2">
    <source>
        <dbReference type="ARBA" id="ARBA00022448"/>
    </source>
</evidence>
<feature type="domain" description="Nucleoporin Nup54 alpha-helical" evidence="6">
    <location>
        <begin position="301"/>
        <end position="452"/>
    </location>
</feature>
<accession>A0A9P5UGH6</accession>
<dbReference type="OrthoDB" id="6162375at2759"/>
<dbReference type="Pfam" id="PF13874">
    <property type="entry name" value="Nup54"/>
    <property type="match status" value="1"/>
</dbReference>
<dbReference type="InterPro" id="IPR025574">
    <property type="entry name" value="Nucleoporin_FG_rpt"/>
</dbReference>
<feature type="compositionally biased region" description="Low complexity" evidence="5">
    <location>
        <begin position="144"/>
        <end position="160"/>
    </location>
</feature>
<proteinExistence type="predicted"/>
<organism evidence="7 8">
    <name type="scientific">Rhodocollybia butyracea</name>
    <dbReference type="NCBI Taxonomy" id="206335"/>
    <lineage>
        <taxon>Eukaryota</taxon>
        <taxon>Fungi</taxon>
        <taxon>Dikarya</taxon>
        <taxon>Basidiomycota</taxon>
        <taxon>Agaricomycotina</taxon>
        <taxon>Agaricomycetes</taxon>
        <taxon>Agaricomycetidae</taxon>
        <taxon>Agaricales</taxon>
        <taxon>Marasmiineae</taxon>
        <taxon>Omphalotaceae</taxon>
        <taxon>Rhodocollybia</taxon>
    </lineage>
</organism>
<protein>
    <submittedName>
        <fullName evidence="7">Nucleoporin complex subunit 54-domain-containing protein</fullName>
    </submittedName>
</protein>
<dbReference type="InterPro" id="IPR025712">
    <property type="entry name" value="Nup54_alpha-helical_dom"/>
</dbReference>
<dbReference type="GO" id="GO:0044613">
    <property type="term" value="C:nuclear pore central transport channel"/>
    <property type="evidence" value="ECO:0007669"/>
    <property type="project" value="TreeGrafter"/>
</dbReference>
<evidence type="ECO:0000313" key="7">
    <source>
        <dbReference type="EMBL" id="KAF9078454.1"/>
    </source>
</evidence>
<evidence type="ECO:0000259" key="6">
    <source>
        <dbReference type="Pfam" id="PF13874"/>
    </source>
</evidence>
<keyword evidence="3" id="KW-0653">Protein transport</keyword>
<evidence type="ECO:0000256" key="1">
    <source>
        <dbReference type="ARBA" id="ARBA00004567"/>
    </source>
</evidence>
<dbReference type="AlphaFoldDB" id="A0A9P5UGH6"/>
<feature type="compositionally biased region" description="Polar residues" evidence="5">
    <location>
        <begin position="38"/>
        <end position="91"/>
    </location>
</feature>
<dbReference type="GO" id="GO:0017056">
    <property type="term" value="F:structural constituent of nuclear pore"/>
    <property type="evidence" value="ECO:0007669"/>
    <property type="project" value="TreeGrafter"/>
</dbReference>